<comment type="caution">
    <text evidence="1">The sequence shown here is derived from an EMBL/GenBank/DDBJ whole genome shotgun (WGS) entry which is preliminary data.</text>
</comment>
<reference evidence="1" key="1">
    <citation type="submission" date="2021-01" db="EMBL/GenBank/DDBJ databases">
        <title>Whole genome shotgun sequence of Spirilliplanes yamanashiensis NBRC 15828.</title>
        <authorList>
            <person name="Komaki H."/>
            <person name="Tamura T."/>
        </authorList>
    </citation>
    <scope>NUCLEOTIDE SEQUENCE</scope>
    <source>
        <strain evidence="1">NBRC 15828</strain>
    </source>
</reference>
<gene>
    <name evidence="1" type="ORF">Sya03_59420</name>
</gene>
<dbReference type="RefSeq" id="WP_203941757.1">
    <property type="nucleotide sequence ID" value="NZ_BAAAGJ010000001.1"/>
</dbReference>
<evidence type="ECO:0000313" key="2">
    <source>
        <dbReference type="Proteomes" id="UP000652013"/>
    </source>
</evidence>
<accession>A0A8J3YER3</accession>
<sequence length="227" mass="26015">MTDNRTERRHDDVQPGPTLSVLRLNLVNRYVAQRLLFRGGLERKPVNASVFRLVWPLLTQRRLLMPLMRPKGITCFYSRALVRRLARLIGDRPCLEIAARDGTLSRFLAAEGVRITATGDHSRHRTAEHPDDVLNEDPRVALRAHQPQVVLCSWPPPGNSFEQHVFRTPSVELYIVVSTRDESLAGDWDAYRDQADFVRFADPQLNRLVLPPEIEPAVLIFRRVGEQ</sequence>
<protein>
    <submittedName>
        <fullName evidence="1">Uncharacterized protein</fullName>
    </submittedName>
</protein>
<dbReference type="Proteomes" id="UP000652013">
    <property type="component" value="Unassembled WGS sequence"/>
</dbReference>
<organism evidence="1 2">
    <name type="scientific">Spirilliplanes yamanashiensis</name>
    <dbReference type="NCBI Taxonomy" id="42233"/>
    <lineage>
        <taxon>Bacteria</taxon>
        <taxon>Bacillati</taxon>
        <taxon>Actinomycetota</taxon>
        <taxon>Actinomycetes</taxon>
        <taxon>Micromonosporales</taxon>
        <taxon>Micromonosporaceae</taxon>
        <taxon>Spirilliplanes</taxon>
    </lineage>
</organism>
<dbReference type="AlphaFoldDB" id="A0A8J3YER3"/>
<dbReference type="EMBL" id="BOOY01000043">
    <property type="protein sequence ID" value="GIJ06590.1"/>
    <property type="molecule type" value="Genomic_DNA"/>
</dbReference>
<proteinExistence type="predicted"/>
<keyword evidence="2" id="KW-1185">Reference proteome</keyword>
<name>A0A8J3YER3_9ACTN</name>
<evidence type="ECO:0000313" key="1">
    <source>
        <dbReference type="EMBL" id="GIJ06590.1"/>
    </source>
</evidence>